<feature type="transmembrane region" description="Helical" evidence="2">
    <location>
        <begin position="30"/>
        <end position="49"/>
    </location>
</feature>
<accession>A0A4Y3IJC6</accession>
<reference evidence="3 4" key="1">
    <citation type="submission" date="2019-06" db="EMBL/GenBank/DDBJ databases">
        <title>Whole genome shotgun sequence of Vibrio comitans NBRC 102076.</title>
        <authorList>
            <person name="Hosoyama A."/>
            <person name="Uohara A."/>
            <person name="Ohji S."/>
            <person name="Ichikawa N."/>
        </authorList>
    </citation>
    <scope>NUCLEOTIDE SEQUENCE [LARGE SCALE GENOMIC DNA]</scope>
    <source>
        <strain evidence="3 4">NBRC 102076</strain>
    </source>
</reference>
<comment type="caution">
    <text evidence="3">The sequence shown here is derived from an EMBL/GenBank/DDBJ whole genome shotgun (WGS) entry which is preliminary data.</text>
</comment>
<dbReference type="RefSeq" id="WP_167495318.1">
    <property type="nucleotide sequence ID" value="NZ_BJLH01000001.1"/>
</dbReference>
<keyword evidence="4" id="KW-1185">Reference proteome</keyword>
<evidence type="ECO:0000313" key="4">
    <source>
        <dbReference type="Proteomes" id="UP000318242"/>
    </source>
</evidence>
<evidence type="ECO:0000256" key="1">
    <source>
        <dbReference type="SAM" id="MobiDB-lite"/>
    </source>
</evidence>
<keyword evidence="2" id="KW-0472">Membrane</keyword>
<feature type="compositionally biased region" description="Basic and acidic residues" evidence="1">
    <location>
        <begin position="1"/>
        <end position="14"/>
    </location>
</feature>
<dbReference type="AlphaFoldDB" id="A0A4Y3IJC6"/>
<sequence>MVVTKDSFKSENKTQRPTKSAGKEGTLPKFLAFYGLLVGWCSLVIYSMMTS</sequence>
<organism evidence="3 4">
    <name type="scientific">Vibrio comitans NBRC 102076</name>
    <dbReference type="NCBI Taxonomy" id="1219078"/>
    <lineage>
        <taxon>Bacteria</taxon>
        <taxon>Pseudomonadati</taxon>
        <taxon>Pseudomonadota</taxon>
        <taxon>Gammaproteobacteria</taxon>
        <taxon>Vibrionales</taxon>
        <taxon>Vibrionaceae</taxon>
        <taxon>Vibrio</taxon>
    </lineage>
</organism>
<dbReference type="EMBL" id="BJLH01000001">
    <property type="protein sequence ID" value="GEA59048.1"/>
    <property type="molecule type" value="Genomic_DNA"/>
</dbReference>
<name>A0A4Y3IJC6_9VIBR</name>
<gene>
    <name evidence="3" type="ORF">VCO01S_02410</name>
</gene>
<keyword evidence="2" id="KW-0812">Transmembrane</keyword>
<protein>
    <submittedName>
        <fullName evidence="3">Uncharacterized protein</fullName>
    </submittedName>
</protein>
<keyword evidence="2" id="KW-1133">Transmembrane helix</keyword>
<feature type="region of interest" description="Disordered" evidence="1">
    <location>
        <begin position="1"/>
        <end position="24"/>
    </location>
</feature>
<evidence type="ECO:0000313" key="3">
    <source>
        <dbReference type="EMBL" id="GEA59048.1"/>
    </source>
</evidence>
<proteinExistence type="predicted"/>
<evidence type="ECO:0000256" key="2">
    <source>
        <dbReference type="SAM" id="Phobius"/>
    </source>
</evidence>
<dbReference type="Proteomes" id="UP000318242">
    <property type="component" value="Unassembled WGS sequence"/>
</dbReference>